<keyword evidence="2" id="KW-1185">Reference proteome</keyword>
<accession>A0A8H6RYQ7</accession>
<organism evidence="1 2">
    <name type="scientific">Mycena indigotica</name>
    <dbReference type="NCBI Taxonomy" id="2126181"/>
    <lineage>
        <taxon>Eukaryota</taxon>
        <taxon>Fungi</taxon>
        <taxon>Dikarya</taxon>
        <taxon>Basidiomycota</taxon>
        <taxon>Agaricomycotina</taxon>
        <taxon>Agaricomycetes</taxon>
        <taxon>Agaricomycetidae</taxon>
        <taxon>Agaricales</taxon>
        <taxon>Marasmiineae</taxon>
        <taxon>Mycenaceae</taxon>
        <taxon>Mycena</taxon>
    </lineage>
</organism>
<comment type="caution">
    <text evidence="1">The sequence shown here is derived from an EMBL/GenBank/DDBJ whole genome shotgun (WGS) entry which is preliminary data.</text>
</comment>
<sequence length="177" mass="19139">MTSRKARAPYLCGRLVIDIKRLETASLSLKTPAVTRESRHVSVFARLDNAILFQGTSMGYGGGGAEEGKSWGRDAEMVSSRCGRWGSGWTHSLENFHTPFESLPYHHFVSLQPPLSSTPMFFNAIDKQNLPSTVVSGCCCADEAASHKPAMPLATMSPATGSASGAFPNNLTISRFR</sequence>
<reference evidence="1" key="1">
    <citation type="submission" date="2020-05" db="EMBL/GenBank/DDBJ databases">
        <title>Mycena genomes resolve the evolution of fungal bioluminescence.</title>
        <authorList>
            <person name="Tsai I.J."/>
        </authorList>
    </citation>
    <scope>NUCLEOTIDE SEQUENCE</scope>
    <source>
        <strain evidence="1">171206Taipei</strain>
    </source>
</reference>
<dbReference type="AlphaFoldDB" id="A0A8H6RYQ7"/>
<dbReference type="Proteomes" id="UP000636479">
    <property type="component" value="Unassembled WGS sequence"/>
</dbReference>
<dbReference type="EMBL" id="JACAZF010000017">
    <property type="protein sequence ID" value="KAF7289133.1"/>
    <property type="molecule type" value="Genomic_DNA"/>
</dbReference>
<gene>
    <name evidence="1" type="ORF">MIND_01374300</name>
</gene>
<protein>
    <submittedName>
        <fullName evidence="1">Uncharacterized protein</fullName>
    </submittedName>
</protein>
<dbReference type="RefSeq" id="XP_037213164.1">
    <property type="nucleotide sequence ID" value="XM_037370163.1"/>
</dbReference>
<name>A0A8H6RYQ7_9AGAR</name>
<dbReference type="GeneID" id="59352679"/>
<evidence type="ECO:0000313" key="1">
    <source>
        <dbReference type="EMBL" id="KAF7289133.1"/>
    </source>
</evidence>
<evidence type="ECO:0000313" key="2">
    <source>
        <dbReference type="Proteomes" id="UP000636479"/>
    </source>
</evidence>
<proteinExistence type="predicted"/>